<dbReference type="Gene3D" id="2.60.40.10">
    <property type="entry name" value="Immunoglobulins"/>
    <property type="match status" value="1"/>
</dbReference>
<dbReference type="SUPFAM" id="SSF51445">
    <property type="entry name" value="(Trans)glycosidases"/>
    <property type="match status" value="1"/>
</dbReference>
<dbReference type="Pfam" id="PF01915">
    <property type="entry name" value="Glyco_hydro_3_C"/>
    <property type="match status" value="1"/>
</dbReference>
<evidence type="ECO:0000256" key="2">
    <source>
        <dbReference type="ARBA" id="ARBA00022729"/>
    </source>
</evidence>
<protein>
    <submittedName>
        <fullName evidence="6">Glycoside hydrolase family 3 C-terminal domain-containing protein</fullName>
    </submittedName>
</protein>
<evidence type="ECO:0000313" key="7">
    <source>
        <dbReference type="Proteomes" id="UP000649232"/>
    </source>
</evidence>
<dbReference type="EMBL" id="JAEILT010000020">
    <property type="protein sequence ID" value="MBJ2137524.1"/>
    <property type="molecule type" value="Genomic_DNA"/>
</dbReference>
<dbReference type="InterPro" id="IPR044993">
    <property type="entry name" value="BXL"/>
</dbReference>
<reference evidence="6 7" key="1">
    <citation type="submission" date="2020-12" db="EMBL/GenBank/DDBJ databases">
        <title>Draft genome sequences of nine environmental bacterial isolates colonizing plastic.</title>
        <authorList>
            <person name="Borre I."/>
            <person name="Sonnenschein E.C."/>
        </authorList>
    </citation>
    <scope>NUCLEOTIDE SEQUENCE [LARGE SCALE GENOMIC DNA]</scope>
    <source>
        <strain evidence="6 7">IB30</strain>
    </source>
</reference>
<dbReference type="PRINTS" id="PR00133">
    <property type="entry name" value="GLHYDRLASE3"/>
</dbReference>
<evidence type="ECO:0000256" key="3">
    <source>
        <dbReference type="ARBA" id="ARBA00022801"/>
    </source>
</evidence>
<gene>
    <name evidence="6" type="ORF">JEU11_13770</name>
</gene>
<dbReference type="Gene3D" id="3.40.50.1700">
    <property type="entry name" value="Glycoside hydrolase family 3 C-terminal domain"/>
    <property type="match status" value="1"/>
</dbReference>
<dbReference type="InterPro" id="IPR002772">
    <property type="entry name" value="Glyco_hydro_3_C"/>
</dbReference>
<feature type="chain" id="PRO_5047485945" evidence="4">
    <location>
        <begin position="20"/>
        <end position="731"/>
    </location>
</feature>
<proteinExistence type="inferred from homology"/>
<dbReference type="Proteomes" id="UP000649232">
    <property type="component" value="Unassembled WGS sequence"/>
</dbReference>
<keyword evidence="3 6" id="KW-0378">Hydrolase</keyword>
<dbReference type="InterPro" id="IPR001764">
    <property type="entry name" value="Glyco_hydro_3_N"/>
</dbReference>
<accession>A0ABS0WGD3</accession>
<feature type="domain" description="Fibronectin type III-like" evidence="5">
    <location>
        <begin position="642"/>
        <end position="711"/>
    </location>
</feature>
<comment type="caution">
    <text evidence="6">The sequence shown here is derived from an EMBL/GenBank/DDBJ whole genome shotgun (WGS) entry which is preliminary data.</text>
</comment>
<comment type="similarity">
    <text evidence="1">Belongs to the glycosyl hydrolase 3 family.</text>
</comment>
<dbReference type="SMART" id="SM01217">
    <property type="entry name" value="Fn3_like"/>
    <property type="match status" value="1"/>
</dbReference>
<evidence type="ECO:0000256" key="4">
    <source>
        <dbReference type="SAM" id="SignalP"/>
    </source>
</evidence>
<sequence>MFKILMALACIVLIPFANATNSNTAQHMWFNPELSFAERANALVDAMTVDEKIAQLSHATPAVPRLGVPQYNWWNEALHGIARNGKATIFPQAIGLGATFDPELAQQVANAISDEARAKYAIAQSIGNQGQYAGLTFWTPNVNIFRDPRWGRGQETYGEDPFLTARMGTAFVKGLQGNHPKYLKSAGVAKHFAVHSGPESLRHHFDVEPSKKDLQETYLPAFEALVTQAKVAGVMCAYNAVDGDPACASSQLLDDILKKQWGFGGYIVSDCGALNDFQAGHKVTSNGPESAALALTSGINLNCGFTYENSLKAALEQNLISQTLIDERLEQLLMIRFRLGFFDPAQLNPFNKVSAKVIHSQEHINLSRDVARKSIVLLKNDNQVLPLSKDIKVPYVTGPFASSSDILIGNYYGISDSLVSILEGIAGKVSLGSSLNYRSGALPFHDNINPLNWAPQVAKTADAVIAVVGVSADMEGEEVDAIASADRGDRVAITLPQNQVDYVKQLAENKKGPLILVVAAGSPVDISELDPLADAILWIWYPGEQGGNAVADVIFGDTNPSGHLPLTFVKTIDDLPPFDDYAMSGRTYKFLEKAPLYPFGFGRSYTEFSFNALSLSQNKPIQDQAFTFSVEVENSGDTAGETVIQAYLSPISREDKQAISSLKAFKRVHLGAKENRNVELTIQAKDLYQINNEGQSVWPQGRYSLAVGDSLPSERSTELGAAAHQRQEIQF</sequence>
<dbReference type="InterPro" id="IPR013783">
    <property type="entry name" value="Ig-like_fold"/>
</dbReference>
<dbReference type="InterPro" id="IPR036881">
    <property type="entry name" value="Glyco_hydro_3_C_sf"/>
</dbReference>
<dbReference type="Pfam" id="PF00933">
    <property type="entry name" value="Glyco_hydro_3"/>
    <property type="match status" value="1"/>
</dbReference>
<dbReference type="InterPro" id="IPR017853">
    <property type="entry name" value="GH"/>
</dbReference>
<name>A0ABS0WGD3_9ALTE</name>
<organism evidence="6 7">
    <name type="scientific">Paraglaciecola chathamensis</name>
    <dbReference type="NCBI Taxonomy" id="368405"/>
    <lineage>
        <taxon>Bacteria</taxon>
        <taxon>Pseudomonadati</taxon>
        <taxon>Pseudomonadota</taxon>
        <taxon>Gammaproteobacteria</taxon>
        <taxon>Alteromonadales</taxon>
        <taxon>Alteromonadaceae</taxon>
        <taxon>Paraglaciecola</taxon>
    </lineage>
</organism>
<evidence type="ECO:0000313" key="6">
    <source>
        <dbReference type="EMBL" id="MBJ2137524.1"/>
    </source>
</evidence>
<dbReference type="Gene3D" id="3.20.20.300">
    <property type="entry name" value="Glycoside hydrolase, family 3, N-terminal domain"/>
    <property type="match status" value="1"/>
</dbReference>
<dbReference type="GO" id="GO:0016787">
    <property type="term" value="F:hydrolase activity"/>
    <property type="evidence" value="ECO:0007669"/>
    <property type="project" value="UniProtKB-KW"/>
</dbReference>
<dbReference type="PANTHER" id="PTHR42721">
    <property type="entry name" value="SUGAR HYDROLASE-RELATED"/>
    <property type="match status" value="1"/>
</dbReference>
<evidence type="ECO:0000259" key="5">
    <source>
        <dbReference type="SMART" id="SM01217"/>
    </source>
</evidence>
<dbReference type="Pfam" id="PF14310">
    <property type="entry name" value="Fn3-like"/>
    <property type="match status" value="1"/>
</dbReference>
<dbReference type="InterPro" id="IPR026891">
    <property type="entry name" value="Fn3-like"/>
</dbReference>
<dbReference type="SUPFAM" id="SSF52279">
    <property type="entry name" value="Beta-D-glucan exohydrolase, C-terminal domain"/>
    <property type="match status" value="1"/>
</dbReference>
<keyword evidence="2 4" id="KW-0732">Signal</keyword>
<feature type="signal peptide" evidence="4">
    <location>
        <begin position="1"/>
        <end position="19"/>
    </location>
</feature>
<dbReference type="InterPro" id="IPR036962">
    <property type="entry name" value="Glyco_hydro_3_N_sf"/>
</dbReference>
<evidence type="ECO:0000256" key="1">
    <source>
        <dbReference type="ARBA" id="ARBA00005336"/>
    </source>
</evidence>
<dbReference type="PANTHER" id="PTHR42721:SF3">
    <property type="entry name" value="BETA-D-XYLOSIDASE 5-RELATED"/>
    <property type="match status" value="1"/>
</dbReference>